<dbReference type="GO" id="GO:0003935">
    <property type="term" value="F:GTP cyclohydrolase II activity"/>
    <property type="evidence" value="ECO:0007669"/>
    <property type="project" value="UniProtKB-UniRule"/>
</dbReference>
<comment type="cofactor">
    <cofactor evidence="20">
        <name>Zn(2+)</name>
        <dbReference type="ChEBI" id="CHEBI:29105"/>
    </cofactor>
    <text evidence="20">Binds 1 zinc ion per subunit.</text>
</comment>
<accession>H1DHZ0</accession>
<evidence type="ECO:0000256" key="5">
    <source>
        <dbReference type="ARBA" id="ARBA00004904"/>
    </source>
</evidence>
<feature type="binding site" evidence="20">
    <location>
        <begin position="297"/>
        <end position="299"/>
    </location>
    <ligand>
        <name>GTP</name>
        <dbReference type="ChEBI" id="CHEBI:37565"/>
    </ligand>
</feature>
<dbReference type="SUPFAM" id="SSF142695">
    <property type="entry name" value="RibA-like"/>
    <property type="match status" value="1"/>
</dbReference>
<dbReference type="EMBL" id="ADMC01000024">
    <property type="protein sequence ID" value="EHP46861.1"/>
    <property type="molecule type" value="Genomic_DNA"/>
</dbReference>
<dbReference type="EC" id="4.1.99.12" evidence="20"/>
<keyword evidence="8 20" id="KW-0686">Riboflavin biosynthesis</keyword>
<evidence type="ECO:0000256" key="16">
    <source>
        <dbReference type="ARBA" id="ARBA00023239"/>
    </source>
</evidence>
<evidence type="ECO:0000256" key="17">
    <source>
        <dbReference type="ARBA" id="ARBA00023268"/>
    </source>
</evidence>
<dbReference type="RefSeq" id="WP_009137023.1">
    <property type="nucleotide sequence ID" value="NZ_JH594596.1"/>
</dbReference>
<reference evidence="22 23" key="1">
    <citation type="submission" date="2012-01" db="EMBL/GenBank/DDBJ databases">
        <title>The Genome Sequence of Odoribacter laneus YIT 12061.</title>
        <authorList>
            <consortium name="The Broad Institute Genome Sequencing Platform"/>
            <person name="Earl A."/>
            <person name="Ward D."/>
            <person name="Feldgarden M."/>
            <person name="Gevers D."/>
            <person name="Morotomi M."/>
            <person name="Young S.K."/>
            <person name="Zeng Q."/>
            <person name="Gargeya S."/>
            <person name="Fitzgerald M."/>
            <person name="Haas B."/>
            <person name="Abouelleil A."/>
            <person name="Alvarado L."/>
            <person name="Arachchi H.M."/>
            <person name="Berlin A."/>
            <person name="Chapman S.B."/>
            <person name="Gearin G."/>
            <person name="Goldberg J."/>
            <person name="Griggs A."/>
            <person name="Gujja S."/>
            <person name="Hansen M."/>
            <person name="Heiman D."/>
            <person name="Howarth C."/>
            <person name="Larimer J."/>
            <person name="Lui A."/>
            <person name="MacDonald P.J.P."/>
            <person name="McCowen C."/>
            <person name="Montmayeur A."/>
            <person name="Murphy C."/>
            <person name="Neiman D."/>
            <person name="Pearson M."/>
            <person name="Priest M."/>
            <person name="Roberts A."/>
            <person name="Saif S."/>
            <person name="Shea T."/>
            <person name="Sisk P."/>
            <person name="Stolte C."/>
            <person name="Sykes S."/>
            <person name="Wortman J."/>
            <person name="Nusbaum C."/>
            <person name="Birren B."/>
        </authorList>
    </citation>
    <scope>NUCLEOTIDE SEQUENCE [LARGE SCALE GENOMIC DNA]</scope>
    <source>
        <strain evidence="22 23">YIT 12061</strain>
    </source>
</reference>
<dbReference type="InterPro" id="IPR016299">
    <property type="entry name" value="Riboflavin_synth_RibBA"/>
</dbReference>
<name>H1DHZ0_9BACT</name>
<dbReference type="STRING" id="742817.HMPREF9449_01876"/>
<evidence type="ECO:0000256" key="3">
    <source>
        <dbReference type="ARBA" id="ARBA00002284"/>
    </source>
</evidence>
<keyword evidence="11 20" id="KW-0378">Hydrolase</keyword>
<dbReference type="PANTHER" id="PTHR21327">
    <property type="entry name" value="GTP CYCLOHYDROLASE II-RELATED"/>
    <property type="match status" value="1"/>
</dbReference>
<feature type="binding site" evidence="20">
    <location>
        <position position="145"/>
    </location>
    <ligand>
        <name>Mg(2+)</name>
        <dbReference type="ChEBI" id="CHEBI:18420"/>
        <label>2</label>
    </ligand>
</feature>
<dbReference type="PATRIC" id="fig|742817.3.peg.1997"/>
<keyword evidence="13 20" id="KW-0460">Magnesium</keyword>
<evidence type="ECO:0000259" key="21">
    <source>
        <dbReference type="Pfam" id="PF00925"/>
    </source>
</evidence>
<dbReference type="NCBIfam" id="NF001591">
    <property type="entry name" value="PRK00393.1"/>
    <property type="match status" value="1"/>
</dbReference>
<feature type="binding site" evidence="20">
    <location>
        <position position="270"/>
    </location>
    <ligand>
        <name>Zn(2+)</name>
        <dbReference type="ChEBI" id="CHEBI:29105"/>
        <note>catalytic</note>
    </ligand>
</feature>
<evidence type="ECO:0000256" key="8">
    <source>
        <dbReference type="ARBA" id="ARBA00022619"/>
    </source>
</evidence>
<dbReference type="HAMAP" id="MF_00179">
    <property type="entry name" value="RibA"/>
    <property type="match status" value="1"/>
</dbReference>
<dbReference type="InterPro" id="IPR000926">
    <property type="entry name" value="RibA"/>
</dbReference>
<dbReference type="FunFam" id="3.40.50.10990:FF:000001">
    <property type="entry name" value="Riboflavin biosynthesis protein RibBA"/>
    <property type="match status" value="1"/>
</dbReference>
<dbReference type="GO" id="GO:0008686">
    <property type="term" value="F:3,4-dihydroxy-2-butanone-4-phosphate synthase activity"/>
    <property type="evidence" value="ECO:0007669"/>
    <property type="project" value="UniProtKB-UniRule"/>
</dbReference>
<evidence type="ECO:0000256" key="12">
    <source>
        <dbReference type="ARBA" id="ARBA00022833"/>
    </source>
</evidence>
<evidence type="ECO:0000313" key="22">
    <source>
        <dbReference type="EMBL" id="EHP46861.1"/>
    </source>
</evidence>
<organism evidence="22 23">
    <name type="scientific">Odoribacter laneus YIT 12061</name>
    <dbReference type="NCBI Taxonomy" id="742817"/>
    <lineage>
        <taxon>Bacteria</taxon>
        <taxon>Pseudomonadati</taxon>
        <taxon>Bacteroidota</taxon>
        <taxon>Bacteroidia</taxon>
        <taxon>Bacteroidales</taxon>
        <taxon>Odoribacteraceae</taxon>
        <taxon>Odoribacter</taxon>
    </lineage>
</organism>
<dbReference type="SUPFAM" id="SSF55821">
    <property type="entry name" value="YrdC/RibB"/>
    <property type="match status" value="1"/>
</dbReference>
<evidence type="ECO:0000256" key="14">
    <source>
        <dbReference type="ARBA" id="ARBA00023134"/>
    </source>
</evidence>
<dbReference type="Proteomes" id="UP000004892">
    <property type="component" value="Unassembled WGS sequence"/>
</dbReference>
<evidence type="ECO:0000256" key="1">
    <source>
        <dbReference type="ARBA" id="ARBA00000141"/>
    </source>
</evidence>
<dbReference type="EC" id="3.5.4.25" evidence="20"/>
<evidence type="ECO:0000256" key="2">
    <source>
        <dbReference type="ARBA" id="ARBA00001936"/>
    </source>
</evidence>
<feature type="binding site" evidence="20">
    <location>
        <begin position="30"/>
        <end position="31"/>
    </location>
    <ligand>
        <name>D-ribulose 5-phosphate</name>
        <dbReference type="ChEBI" id="CHEBI:58121"/>
    </ligand>
</feature>
<dbReference type="GO" id="GO:0030145">
    <property type="term" value="F:manganese ion binding"/>
    <property type="evidence" value="ECO:0007669"/>
    <property type="project" value="UniProtKB-UniRule"/>
</dbReference>
<dbReference type="Pfam" id="PF00926">
    <property type="entry name" value="DHBP_synthase"/>
    <property type="match status" value="1"/>
</dbReference>
<evidence type="ECO:0000256" key="6">
    <source>
        <dbReference type="ARBA" id="ARBA00005520"/>
    </source>
</evidence>
<feature type="binding site" evidence="20">
    <location>
        <position position="31"/>
    </location>
    <ligand>
        <name>Mg(2+)</name>
        <dbReference type="ChEBI" id="CHEBI:18420"/>
        <label>2</label>
    </ligand>
</feature>
<dbReference type="InterPro" id="IPR017945">
    <property type="entry name" value="DHBP_synth_RibB-like_a/b_dom"/>
</dbReference>
<keyword evidence="17 20" id="KW-0511">Multifunctional enzyme</keyword>
<dbReference type="GeneID" id="98069435"/>
<comment type="pathway">
    <text evidence="4 20">Cofactor biosynthesis; riboflavin biosynthesis; 5-amino-6-(D-ribitylamino)uracil from GTP: step 1/4.</text>
</comment>
<comment type="function">
    <text evidence="18 20">Catalyzes the conversion of GTP to 2,5-diamino-6-ribosylamino-4(3H)-pyrimidinone 5'-phosphate (DARP), formate and pyrophosphate.</text>
</comment>
<keyword evidence="23" id="KW-1185">Reference proteome</keyword>
<dbReference type="NCBIfam" id="TIGR00506">
    <property type="entry name" value="ribB"/>
    <property type="match status" value="1"/>
</dbReference>
<comment type="pathway">
    <text evidence="5 20">Cofactor biosynthesis; riboflavin biosynthesis; 2-hydroxy-3-oxobutyl phosphate from D-ribulose 5-phosphate: step 1/1.</text>
</comment>
<dbReference type="NCBIfam" id="TIGR00505">
    <property type="entry name" value="ribA"/>
    <property type="match status" value="1"/>
</dbReference>
<feature type="binding site" evidence="20">
    <location>
        <position position="272"/>
    </location>
    <ligand>
        <name>Zn(2+)</name>
        <dbReference type="ChEBI" id="CHEBI:29105"/>
        <note>catalytic</note>
    </ligand>
</feature>
<feature type="binding site" evidence="20">
    <location>
        <position position="275"/>
    </location>
    <ligand>
        <name>GTP</name>
        <dbReference type="ChEBI" id="CHEBI:37565"/>
    </ligand>
</feature>
<evidence type="ECO:0000256" key="19">
    <source>
        <dbReference type="ARBA" id="ARBA00049295"/>
    </source>
</evidence>
<feature type="domain" description="GTP cyclohydrolase II" evidence="21">
    <location>
        <begin position="209"/>
        <end position="374"/>
    </location>
</feature>
<evidence type="ECO:0000256" key="13">
    <source>
        <dbReference type="ARBA" id="ARBA00022842"/>
    </source>
</evidence>
<feature type="binding site" evidence="20">
    <location>
        <position position="319"/>
    </location>
    <ligand>
        <name>GTP</name>
        <dbReference type="ChEBI" id="CHEBI:37565"/>
    </ligand>
</feature>
<dbReference type="HAMAP" id="MF_01283">
    <property type="entry name" value="RibBA"/>
    <property type="match status" value="1"/>
</dbReference>
<evidence type="ECO:0000256" key="11">
    <source>
        <dbReference type="ARBA" id="ARBA00022801"/>
    </source>
</evidence>
<dbReference type="AlphaFoldDB" id="H1DHZ0"/>
<keyword evidence="16 20" id="KW-0456">Lyase</keyword>
<keyword evidence="9 20" id="KW-0479">Metal-binding</keyword>
<dbReference type="GO" id="GO:0005829">
    <property type="term" value="C:cytosol"/>
    <property type="evidence" value="ECO:0007669"/>
    <property type="project" value="TreeGrafter"/>
</dbReference>
<dbReference type="PANTHER" id="PTHR21327:SF18">
    <property type="entry name" value="3,4-DIHYDROXY-2-BUTANONE 4-PHOSPHATE SYNTHASE"/>
    <property type="match status" value="1"/>
</dbReference>
<feature type="binding site" evidence="20">
    <location>
        <position position="359"/>
    </location>
    <ligand>
        <name>GTP</name>
        <dbReference type="ChEBI" id="CHEBI:37565"/>
    </ligand>
</feature>
<dbReference type="GO" id="GO:0009231">
    <property type="term" value="P:riboflavin biosynthetic process"/>
    <property type="evidence" value="ECO:0007669"/>
    <property type="project" value="UniProtKB-UniRule"/>
</dbReference>
<dbReference type="Pfam" id="PF00925">
    <property type="entry name" value="GTP_cyclohydro2"/>
    <property type="match status" value="1"/>
</dbReference>
<dbReference type="InterPro" id="IPR032677">
    <property type="entry name" value="GTP_cyclohydro_II"/>
</dbReference>
<comment type="catalytic activity">
    <reaction evidence="19 20">
        <text>GTP + 4 H2O = 2,5-diamino-6-hydroxy-4-(5-phosphoribosylamino)-pyrimidine + formate + 2 phosphate + 3 H(+)</text>
        <dbReference type="Rhea" id="RHEA:23704"/>
        <dbReference type="ChEBI" id="CHEBI:15377"/>
        <dbReference type="ChEBI" id="CHEBI:15378"/>
        <dbReference type="ChEBI" id="CHEBI:15740"/>
        <dbReference type="ChEBI" id="CHEBI:37565"/>
        <dbReference type="ChEBI" id="CHEBI:43474"/>
        <dbReference type="ChEBI" id="CHEBI:58614"/>
        <dbReference type="EC" id="3.5.4.25"/>
    </reaction>
</comment>
<feature type="region of interest" description="GTP cyclohydrolase II" evidence="20">
    <location>
        <begin position="204"/>
        <end position="417"/>
    </location>
</feature>
<protein>
    <recommendedName>
        <fullName evidence="20">Riboflavin biosynthesis protein RibBA</fullName>
    </recommendedName>
    <domain>
        <recommendedName>
            <fullName evidence="20">3,4-dihydroxy-2-butanone 4-phosphate synthase</fullName>
            <shortName evidence="20">DHBP synthase</shortName>
            <ecNumber evidence="20">4.1.99.12</ecNumber>
        </recommendedName>
    </domain>
    <domain>
        <recommendedName>
            <fullName evidence="20">GTP cyclohydrolase-2</fullName>
            <ecNumber evidence="20">3.5.4.25</ecNumber>
        </recommendedName>
        <alternativeName>
            <fullName evidence="20">GTP cyclohydrolase II</fullName>
        </alternativeName>
    </domain>
</protein>
<comment type="caution">
    <text evidence="22">The sequence shown here is derived from an EMBL/GenBank/DDBJ whole genome shotgun (WGS) entry which is preliminary data.</text>
</comment>
<feature type="binding site" evidence="20">
    <location>
        <position position="166"/>
    </location>
    <ligand>
        <name>D-ribulose 5-phosphate</name>
        <dbReference type="ChEBI" id="CHEBI:58121"/>
    </ligand>
</feature>
<feature type="site" description="Essential for DHBP synthase activity" evidence="20">
    <location>
        <position position="128"/>
    </location>
</feature>
<dbReference type="HOGENOM" id="CLU_020273_1_2_10"/>
<feature type="active site" description="Nucleophile; for GTP cyclohydrolase activity" evidence="20">
    <location>
        <position position="333"/>
    </location>
</feature>
<comment type="similarity">
    <text evidence="6 20">In the N-terminal section; belongs to the DHBP synthase family.</text>
</comment>
<evidence type="ECO:0000256" key="20">
    <source>
        <dbReference type="HAMAP-Rule" id="MF_01283"/>
    </source>
</evidence>
<dbReference type="NCBIfam" id="NF006803">
    <property type="entry name" value="PRK09311.1"/>
    <property type="match status" value="1"/>
</dbReference>
<keyword evidence="10 20" id="KW-0547">Nucleotide-binding</keyword>
<dbReference type="FunFam" id="3.90.870.10:FF:000001">
    <property type="entry name" value="Riboflavin biosynthesis protein RibBA"/>
    <property type="match status" value="1"/>
</dbReference>
<comment type="cofactor">
    <cofactor evidence="2">
        <name>Mn(2+)</name>
        <dbReference type="ChEBI" id="CHEBI:29035"/>
    </cofactor>
</comment>
<dbReference type="Gene3D" id="3.90.870.10">
    <property type="entry name" value="DHBP synthase"/>
    <property type="match status" value="1"/>
</dbReference>
<dbReference type="eggNOG" id="COG0807">
    <property type="taxonomic scope" value="Bacteria"/>
</dbReference>
<comment type="function">
    <text evidence="3 20">Catalyzes the conversion of D-ribulose 5-phosphate to formate and 3,4-dihydroxy-2-butanone 4-phosphate.</text>
</comment>
<feature type="binding site" evidence="20">
    <location>
        <begin position="254"/>
        <end position="258"/>
    </location>
    <ligand>
        <name>GTP</name>
        <dbReference type="ChEBI" id="CHEBI:37565"/>
    </ligand>
</feature>
<feature type="region of interest" description="DHBP synthase" evidence="20">
    <location>
        <begin position="1"/>
        <end position="203"/>
    </location>
</feature>
<gene>
    <name evidence="20" type="primary">ribBA</name>
    <name evidence="22" type="ORF">HMPREF9449_01876</name>
</gene>
<evidence type="ECO:0000256" key="4">
    <source>
        <dbReference type="ARBA" id="ARBA00004853"/>
    </source>
</evidence>
<dbReference type="GO" id="GO:0005525">
    <property type="term" value="F:GTP binding"/>
    <property type="evidence" value="ECO:0007669"/>
    <property type="project" value="UniProtKB-KW"/>
</dbReference>
<comment type="similarity">
    <text evidence="7 20">In the C-terminal section; belongs to the GTP cyclohydrolase II family.</text>
</comment>
<evidence type="ECO:0000256" key="10">
    <source>
        <dbReference type="ARBA" id="ARBA00022741"/>
    </source>
</evidence>
<dbReference type="InterPro" id="IPR000422">
    <property type="entry name" value="DHBP_synthase_RibB"/>
</dbReference>
<evidence type="ECO:0000313" key="23">
    <source>
        <dbReference type="Proteomes" id="UP000004892"/>
    </source>
</evidence>
<sequence>MEEIKFNTIEEAVADLKAGRMIVVVDDPDRENEGDLICAAEHATLENVNFMASYAKGLICMPMSKALTEKLNLQQMVANNTDNHATAFTVSIDHISTSTGISALERSVTAMKCVEEGAKPADFRRPGHMFPLEAKAGGVLERMGHTEATVDLMKIARLKECGLCCEIMREDGTMMRTTELVAFAKKHKLKIISVADLIAYRRKTEILIERVTEAEMPTKYGIFKAYGYVNKISGEHHVALVKGNIADGEPVLCRVHSECLTGDAFGSLRCDCGEQLAEALRRIEKAGRGVLLYMRQEGRGIGLINKLKAYHLQDGGMDTVEANLALGFKADLREYGTGAEILADLGVKKMILMTNNPLKIKGLDGYGLEIVGREPIEMTCNEKNEFYMYTKYKKMGHILHVRNDWKKEEVLENKENK</sequence>
<evidence type="ECO:0000256" key="15">
    <source>
        <dbReference type="ARBA" id="ARBA00023211"/>
    </source>
</evidence>
<feature type="binding site" evidence="20">
    <location>
        <position position="31"/>
    </location>
    <ligand>
        <name>Mg(2+)</name>
        <dbReference type="ChEBI" id="CHEBI:18420"/>
        <label>1</label>
    </ligand>
</feature>
<dbReference type="GO" id="GO:0008270">
    <property type="term" value="F:zinc ion binding"/>
    <property type="evidence" value="ECO:0007669"/>
    <property type="project" value="UniProtKB-UniRule"/>
</dbReference>
<keyword evidence="14 20" id="KW-0342">GTP-binding</keyword>
<keyword evidence="15 20" id="KW-0464">Manganese</keyword>
<comment type="cofactor">
    <cofactor evidence="20">
        <name>Mg(2+)</name>
        <dbReference type="ChEBI" id="CHEBI:18420"/>
    </cofactor>
    <cofactor evidence="20">
        <name>Mn(2+)</name>
        <dbReference type="ChEBI" id="CHEBI:29035"/>
    </cofactor>
    <text evidence="20">Binds 2 divalent metal cations per subunit. Magnesium or manganese.</text>
</comment>
<feature type="binding site" evidence="20">
    <location>
        <position position="35"/>
    </location>
    <ligand>
        <name>D-ribulose 5-phosphate</name>
        <dbReference type="ChEBI" id="CHEBI:58121"/>
    </ligand>
</feature>
<dbReference type="UniPathway" id="UPA00275">
    <property type="reaction ID" value="UER00399"/>
</dbReference>
<feature type="active site" description="Proton acceptor; for GTP cyclohydrolase activity" evidence="20">
    <location>
        <position position="331"/>
    </location>
</feature>
<evidence type="ECO:0000256" key="9">
    <source>
        <dbReference type="ARBA" id="ARBA00022723"/>
    </source>
</evidence>
<feature type="binding site" evidence="20">
    <location>
        <position position="259"/>
    </location>
    <ligand>
        <name>Zn(2+)</name>
        <dbReference type="ChEBI" id="CHEBI:29105"/>
        <note>catalytic</note>
    </ligand>
</feature>
<dbReference type="GO" id="GO:0000287">
    <property type="term" value="F:magnesium ion binding"/>
    <property type="evidence" value="ECO:0007669"/>
    <property type="project" value="UniProtKB-UniRule"/>
</dbReference>
<evidence type="ECO:0000256" key="18">
    <source>
        <dbReference type="ARBA" id="ARBA00043932"/>
    </source>
</evidence>
<dbReference type="InterPro" id="IPR036144">
    <property type="entry name" value="RibA-like_sf"/>
</dbReference>
<dbReference type="PIRSF" id="PIRSF001259">
    <property type="entry name" value="RibA"/>
    <property type="match status" value="1"/>
</dbReference>
<feature type="site" description="Essential for DHBP synthase activity" evidence="20">
    <location>
        <position position="166"/>
    </location>
</feature>
<proteinExistence type="inferred from homology"/>
<dbReference type="CDD" id="cd00641">
    <property type="entry name" value="GTP_cyclohydro2"/>
    <property type="match status" value="1"/>
</dbReference>
<feature type="binding site" evidence="20">
    <location>
        <begin position="142"/>
        <end position="146"/>
    </location>
    <ligand>
        <name>D-ribulose 5-phosphate</name>
        <dbReference type="ChEBI" id="CHEBI:58121"/>
    </ligand>
</feature>
<comment type="catalytic activity">
    <reaction evidence="1 20">
        <text>D-ribulose 5-phosphate = (2S)-2-hydroxy-3-oxobutyl phosphate + formate + H(+)</text>
        <dbReference type="Rhea" id="RHEA:18457"/>
        <dbReference type="ChEBI" id="CHEBI:15378"/>
        <dbReference type="ChEBI" id="CHEBI:15740"/>
        <dbReference type="ChEBI" id="CHEBI:58121"/>
        <dbReference type="ChEBI" id="CHEBI:58830"/>
        <dbReference type="EC" id="4.1.99.12"/>
    </reaction>
</comment>
<dbReference type="HAMAP" id="MF_00180">
    <property type="entry name" value="RibB"/>
    <property type="match status" value="1"/>
</dbReference>
<dbReference type="Gene3D" id="3.40.50.10990">
    <property type="entry name" value="GTP cyclohydrolase II"/>
    <property type="match status" value="1"/>
</dbReference>
<feature type="binding site" evidence="20">
    <location>
        <position position="354"/>
    </location>
    <ligand>
        <name>GTP</name>
        <dbReference type="ChEBI" id="CHEBI:37565"/>
    </ligand>
</feature>
<evidence type="ECO:0000256" key="7">
    <source>
        <dbReference type="ARBA" id="ARBA00008976"/>
    </source>
</evidence>
<dbReference type="eggNOG" id="COG0108">
    <property type="taxonomic scope" value="Bacteria"/>
</dbReference>
<keyword evidence="12 20" id="KW-0862">Zinc</keyword>